<reference evidence="2" key="1">
    <citation type="submission" date="2018-12" db="EMBL/GenBank/DDBJ databases">
        <authorList>
            <person name="Syme R.A."/>
            <person name="Farfan-Caceres L."/>
            <person name="Lichtenzveig J."/>
        </authorList>
    </citation>
    <scope>NUCLEOTIDE SEQUENCE</scope>
    <source>
        <strain evidence="2">Al4</strain>
    </source>
</reference>
<name>A0A8H7MG16_9PLEO</name>
<feature type="transmembrane region" description="Helical" evidence="1">
    <location>
        <begin position="177"/>
        <end position="197"/>
    </location>
</feature>
<evidence type="ECO:0000313" key="2">
    <source>
        <dbReference type="EMBL" id="KAF9695004.1"/>
    </source>
</evidence>
<protein>
    <submittedName>
        <fullName evidence="2">Uncharacterized protein</fullName>
    </submittedName>
</protein>
<feature type="transmembrane region" description="Helical" evidence="1">
    <location>
        <begin position="138"/>
        <end position="165"/>
    </location>
</feature>
<evidence type="ECO:0000256" key="1">
    <source>
        <dbReference type="SAM" id="Phobius"/>
    </source>
</evidence>
<sequence>MLITLCIVRKRTGAGKRLIALPYVLALFFKFIQQAINFVSYTLNACEINTGADDYYKWNIASTIFHGLHTILFLFAVIWTLNTMLRKQLGHNPSALRMGLVAILIVLGSLNIAYIVMYCYISWMSIGYRYPRNFNFIAVLYIDIAFSSVYLASTLASAALSLLAVRSLKTKRVAGNSLMLWVSVLYLSMFVYSLISLLQTAVAFSPLARFSYAGYAALYWISSFFRALAFASIIGIARDVAWRPNAFATADAPVEHDHDAYSYQQDPIYDGTGQRA</sequence>
<dbReference type="OrthoDB" id="3783050at2759"/>
<keyword evidence="3" id="KW-1185">Reference proteome</keyword>
<keyword evidence="1" id="KW-0472">Membrane</keyword>
<gene>
    <name evidence="2" type="ORF">EKO04_006794</name>
</gene>
<reference evidence="2" key="2">
    <citation type="submission" date="2020-09" db="EMBL/GenBank/DDBJ databases">
        <title>Reference genome assembly for Australian Ascochyta lentis isolate Al4.</title>
        <authorList>
            <person name="Lee R.C."/>
            <person name="Farfan-Caceres L.M."/>
            <person name="Debler J.W."/>
            <person name="Williams A.H."/>
            <person name="Henares B.M."/>
        </authorList>
    </citation>
    <scope>NUCLEOTIDE SEQUENCE</scope>
    <source>
        <strain evidence="2">Al4</strain>
    </source>
</reference>
<dbReference type="AlphaFoldDB" id="A0A8H7MG16"/>
<feature type="transmembrane region" description="Helical" evidence="1">
    <location>
        <begin position="20"/>
        <end position="40"/>
    </location>
</feature>
<proteinExistence type="predicted"/>
<organism evidence="2 3">
    <name type="scientific">Ascochyta lentis</name>
    <dbReference type="NCBI Taxonomy" id="205686"/>
    <lineage>
        <taxon>Eukaryota</taxon>
        <taxon>Fungi</taxon>
        <taxon>Dikarya</taxon>
        <taxon>Ascomycota</taxon>
        <taxon>Pezizomycotina</taxon>
        <taxon>Dothideomycetes</taxon>
        <taxon>Pleosporomycetidae</taxon>
        <taxon>Pleosporales</taxon>
        <taxon>Pleosporineae</taxon>
        <taxon>Didymellaceae</taxon>
        <taxon>Ascochyta</taxon>
    </lineage>
</organism>
<feature type="transmembrane region" description="Helical" evidence="1">
    <location>
        <begin position="60"/>
        <end position="79"/>
    </location>
</feature>
<dbReference type="EMBL" id="RZGK01000012">
    <property type="protein sequence ID" value="KAF9695004.1"/>
    <property type="molecule type" value="Genomic_DNA"/>
</dbReference>
<accession>A0A8H7MG16</accession>
<dbReference type="Proteomes" id="UP000651452">
    <property type="component" value="Unassembled WGS sequence"/>
</dbReference>
<feature type="transmembrane region" description="Helical" evidence="1">
    <location>
        <begin position="100"/>
        <end position="126"/>
    </location>
</feature>
<feature type="transmembrane region" description="Helical" evidence="1">
    <location>
        <begin position="217"/>
        <end position="237"/>
    </location>
</feature>
<evidence type="ECO:0000313" key="3">
    <source>
        <dbReference type="Proteomes" id="UP000651452"/>
    </source>
</evidence>
<comment type="caution">
    <text evidence="2">The sequence shown here is derived from an EMBL/GenBank/DDBJ whole genome shotgun (WGS) entry which is preliminary data.</text>
</comment>
<keyword evidence="1" id="KW-0812">Transmembrane</keyword>
<keyword evidence="1" id="KW-1133">Transmembrane helix</keyword>